<dbReference type="AlphaFoldDB" id="A0A919BHV8"/>
<reference evidence="1" key="1">
    <citation type="journal article" date="2014" name="Int. J. Syst. Evol. Microbiol.">
        <title>Complete genome sequence of Corynebacterium casei LMG S-19264T (=DSM 44701T), isolated from a smear-ripened cheese.</title>
        <authorList>
            <consortium name="US DOE Joint Genome Institute (JGI-PGF)"/>
            <person name="Walter F."/>
            <person name="Albersmeier A."/>
            <person name="Kalinowski J."/>
            <person name="Ruckert C."/>
        </authorList>
    </citation>
    <scope>NUCLEOTIDE SEQUENCE</scope>
    <source>
        <strain evidence="1">KCTC 42731</strain>
    </source>
</reference>
<proteinExistence type="predicted"/>
<dbReference type="Proteomes" id="UP000623842">
    <property type="component" value="Unassembled WGS sequence"/>
</dbReference>
<sequence>MASYTAKIVWQRQYDETFVDCKYNRAHWWEFDGGAKVAASASPHIVPKPYSVEENVDPEEAFVASLSSCHMLLFLHIAAQKGFVVESYIDDAIGEMKKNEQGKISITKVMLRPDILFSGDKQPTIEDLKIMHHQSHDECFIANSVKTEVVTEILFKP</sequence>
<dbReference type="Pfam" id="PF02566">
    <property type="entry name" value="OsmC"/>
    <property type="match status" value="1"/>
</dbReference>
<organism evidence="1 2">
    <name type="scientific">Thalassotalea marina</name>
    <dbReference type="NCBI Taxonomy" id="1673741"/>
    <lineage>
        <taxon>Bacteria</taxon>
        <taxon>Pseudomonadati</taxon>
        <taxon>Pseudomonadota</taxon>
        <taxon>Gammaproteobacteria</taxon>
        <taxon>Alteromonadales</taxon>
        <taxon>Colwelliaceae</taxon>
        <taxon>Thalassotalea</taxon>
    </lineage>
</organism>
<evidence type="ECO:0000313" key="1">
    <source>
        <dbReference type="EMBL" id="GHF88542.1"/>
    </source>
</evidence>
<dbReference type="SUPFAM" id="SSF82784">
    <property type="entry name" value="OsmC-like"/>
    <property type="match status" value="1"/>
</dbReference>
<dbReference type="EMBL" id="BNCK01000003">
    <property type="protein sequence ID" value="GHF88542.1"/>
    <property type="molecule type" value="Genomic_DNA"/>
</dbReference>
<keyword evidence="2" id="KW-1185">Reference proteome</keyword>
<dbReference type="InterPro" id="IPR003718">
    <property type="entry name" value="OsmC/Ohr_fam"/>
</dbReference>
<dbReference type="InterPro" id="IPR036102">
    <property type="entry name" value="OsmC/Ohrsf"/>
</dbReference>
<dbReference type="InterPro" id="IPR015946">
    <property type="entry name" value="KH_dom-like_a/b"/>
</dbReference>
<accession>A0A919BHV8</accession>
<dbReference type="RefSeq" id="WP_189768903.1">
    <property type="nucleotide sequence ID" value="NZ_BNCK01000003.1"/>
</dbReference>
<comment type="caution">
    <text evidence="1">The sequence shown here is derived from an EMBL/GenBank/DDBJ whole genome shotgun (WGS) entry which is preliminary data.</text>
</comment>
<dbReference type="Gene3D" id="3.30.300.20">
    <property type="match status" value="1"/>
</dbReference>
<name>A0A919BHV8_9GAMM</name>
<dbReference type="PANTHER" id="PTHR42830:SF2">
    <property type="entry name" value="OSMC_OHR FAMILY PROTEIN"/>
    <property type="match status" value="1"/>
</dbReference>
<dbReference type="InterPro" id="IPR052707">
    <property type="entry name" value="OsmC_Ohr_Peroxiredoxin"/>
</dbReference>
<dbReference type="PANTHER" id="PTHR42830">
    <property type="entry name" value="OSMOTICALLY INDUCIBLE FAMILY PROTEIN"/>
    <property type="match status" value="1"/>
</dbReference>
<reference evidence="1" key="2">
    <citation type="submission" date="2020-09" db="EMBL/GenBank/DDBJ databases">
        <authorList>
            <person name="Sun Q."/>
            <person name="Kim S."/>
        </authorList>
    </citation>
    <scope>NUCLEOTIDE SEQUENCE</scope>
    <source>
        <strain evidence="1">KCTC 42731</strain>
    </source>
</reference>
<gene>
    <name evidence="1" type="ORF">GCM10017161_15350</name>
</gene>
<evidence type="ECO:0000313" key="2">
    <source>
        <dbReference type="Proteomes" id="UP000623842"/>
    </source>
</evidence>
<protein>
    <submittedName>
        <fullName evidence="1">Peroxiredoxin</fullName>
    </submittedName>
</protein>